<evidence type="ECO:0000313" key="2">
    <source>
        <dbReference type="Proteomes" id="UP000243975"/>
    </source>
</evidence>
<proteinExistence type="predicted"/>
<keyword evidence="2" id="KW-1185">Reference proteome</keyword>
<dbReference type="Gramene" id="KVI11259">
    <property type="protein sequence ID" value="KVI11259"/>
    <property type="gene ID" value="Ccrd_010333"/>
</dbReference>
<organism evidence="1 2">
    <name type="scientific">Cynara cardunculus var. scolymus</name>
    <name type="common">Globe artichoke</name>
    <name type="synonym">Cynara scolymus</name>
    <dbReference type="NCBI Taxonomy" id="59895"/>
    <lineage>
        <taxon>Eukaryota</taxon>
        <taxon>Viridiplantae</taxon>
        <taxon>Streptophyta</taxon>
        <taxon>Embryophyta</taxon>
        <taxon>Tracheophyta</taxon>
        <taxon>Spermatophyta</taxon>
        <taxon>Magnoliopsida</taxon>
        <taxon>eudicotyledons</taxon>
        <taxon>Gunneridae</taxon>
        <taxon>Pentapetalae</taxon>
        <taxon>asterids</taxon>
        <taxon>campanulids</taxon>
        <taxon>Asterales</taxon>
        <taxon>Asteraceae</taxon>
        <taxon>Carduoideae</taxon>
        <taxon>Cardueae</taxon>
        <taxon>Carduinae</taxon>
        <taxon>Cynara</taxon>
    </lineage>
</organism>
<reference evidence="1 2" key="1">
    <citation type="journal article" date="2016" name="Sci. Rep.">
        <title>The genome sequence of the outbreeding globe artichoke constructed de novo incorporating a phase-aware low-pass sequencing strategy of F1 progeny.</title>
        <authorList>
            <person name="Scaglione D."/>
            <person name="Reyes-Chin-Wo S."/>
            <person name="Acquadro A."/>
            <person name="Froenicke L."/>
            <person name="Portis E."/>
            <person name="Beitel C."/>
            <person name="Tirone M."/>
            <person name="Mauro R."/>
            <person name="Lo Monaco A."/>
            <person name="Mauromicale G."/>
            <person name="Faccioli P."/>
            <person name="Cattivelli L."/>
            <person name="Rieseberg L."/>
            <person name="Michelmore R."/>
            <person name="Lanteri S."/>
        </authorList>
    </citation>
    <scope>NUCLEOTIDE SEQUENCE [LARGE SCALE GENOMIC DNA]</scope>
    <source>
        <strain evidence="1">2C</strain>
    </source>
</reference>
<evidence type="ECO:0000313" key="1">
    <source>
        <dbReference type="EMBL" id="KVI11259.1"/>
    </source>
</evidence>
<sequence>MKPFMGVICTIMLYILYRTTNYQYLQTELDSKLFRFVPRNLCQLPQA</sequence>
<gene>
    <name evidence="1" type="ORF">Ccrd_010333</name>
</gene>
<protein>
    <submittedName>
        <fullName evidence="1">Uncharacterized protein</fullName>
    </submittedName>
</protein>
<dbReference type="Proteomes" id="UP000243975">
    <property type="component" value="Unassembled WGS sequence"/>
</dbReference>
<dbReference type="AlphaFoldDB" id="A0A103YLG0"/>
<comment type="caution">
    <text evidence="1">The sequence shown here is derived from an EMBL/GenBank/DDBJ whole genome shotgun (WGS) entry which is preliminary data.</text>
</comment>
<name>A0A103YLG0_CYNCS</name>
<dbReference type="EMBL" id="LEKV01000582">
    <property type="protein sequence ID" value="KVI11259.1"/>
    <property type="molecule type" value="Genomic_DNA"/>
</dbReference>
<accession>A0A103YLG0</accession>